<proteinExistence type="predicted"/>
<dbReference type="EMBL" id="MU827306">
    <property type="protein sequence ID" value="KAJ7363199.1"/>
    <property type="molecule type" value="Genomic_DNA"/>
</dbReference>
<accession>A0A9W9YTK5</accession>
<sequence length="189" mass="20702">MSEVVLLTKSVSTLYANNCSDHGKCYNKWKVDKENADKPLTTMMKTISAKLDEQTKSRMERLFNTAHYVAKEDGATDKSVTEQLTVFVRYTASNGRPSTRFSYLVSLQSGNADGITDAIDKGLEAVQVDENVLSDKLVGCNFDGASVMIEAKGGVSKKLEEKVGHPLCIIHCVAHNLELAVLDAVKRCP</sequence>
<reference evidence="1" key="1">
    <citation type="submission" date="2023-01" db="EMBL/GenBank/DDBJ databases">
        <title>Genome assembly of the deep-sea coral Lophelia pertusa.</title>
        <authorList>
            <person name="Herrera S."/>
            <person name="Cordes E."/>
        </authorList>
    </citation>
    <scope>NUCLEOTIDE SEQUENCE</scope>
    <source>
        <strain evidence="1">USNM1676648</strain>
        <tissue evidence="1">Polyp</tissue>
    </source>
</reference>
<dbReference type="PANTHER" id="PTHR46880:SF5">
    <property type="entry name" value="DUF4371 DOMAIN-CONTAINING PROTEIN"/>
    <property type="match status" value="1"/>
</dbReference>
<comment type="caution">
    <text evidence="1">The sequence shown here is derived from an EMBL/GenBank/DDBJ whole genome shotgun (WGS) entry which is preliminary data.</text>
</comment>
<evidence type="ECO:0008006" key="3">
    <source>
        <dbReference type="Google" id="ProtNLM"/>
    </source>
</evidence>
<dbReference type="AlphaFoldDB" id="A0A9W9YTK5"/>
<evidence type="ECO:0000313" key="2">
    <source>
        <dbReference type="Proteomes" id="UP001163046"/>
    </source>
</evidence>
<keyword evidence="2" id="KW-1185">Reference proteome</keyword>
<dbReference type="OrthoDB" id="5954508at2759"/>
<gene>
    <name evidence="1" type="ORF">OS493_011480</name>
</gene>
<organism evidence="1 2">
    <name type="scientific">Desmophyllum pertusum</name>
    <dbReference type="NCBI Taxonomy" id="174260"/>
    <lineage>
        <taxon>Eukaryota</taxon>
        <taxon>Metazoa</taxon>
        <taxon>Cnidaria</taxon>
        <taxon>Anthozoa</taxon>
        <taxon>Hexacorallia</taxon>
        <taxon>Scleractinia</taxon>
        <taxon>Caryophylliina</taxon>
        <taxon>Caryophylliidae</taxon>
        <taxon>Desmophyllum</taxon>
    </lineage>
</organism>
<dbReference type="Proteomes" id="UP001163046">
    <property type="component" value="Unassembled WGS sequence"/>
</dbReference>
<dbReference type="PANTHER" id="PTHR46880">
    <property type="entry name" value="RAS-ASSOCIATING DOMAIN-CONTAINING PROTEIN"/>
    <property type="match status" value="1"/>
</dbReference>
<evidence type="ECO:0000313" key="1">
    <source>
        <dbReference type="EMBL" id="KAJ7363199.1"/>
    </source>
</evidence>
<protein>
    <recommendedName>
        <fullName evidence="3">DUF4371 domain-containing protein</fullName>
    </recommendedName>
</protein>
<name>A0A9W9YTK5_9CNID</name>